<dbReference type="EMBL" id="CP078065">
    <property type="protein sequence ID" value="UVE52388.1"/>
    <property type="molecule type" value="Genomic_DNA"/>
</dbReference>
<evidence type="ECO:0000313" key="1">
    <source>
        <dbReference type="EMBL" id="UVE52388.1"/>
    </source>
</evidence>
<evidence type="ECO:0000313" key="2">
    <source>
        <dbReference type="Proteomes" id="UP001058330"/>
    </source>
</evidence>
<keyword evidence="2" id="KW-1185">Reference proteome</keyword>
<dbReference type="Proteomes" id="UP001058330">
    <property type="component" value="Plasmid pHl5678-2"/>
</dbReference>
<name>A0ABY5RLW8_HALLR</name>
<organism evidence="1 2">
    <name type="scientific">Haloferax larsenii</name>
    <dbReference type="NCBI Taxonomy" id="302484"/>
    <lineage>
        <taxon>Archaea</taxon>
        <taxon>Methanobacteriati</taxon>
        <taxon>Methanobacteriota</taxon>
        <taxon>Stenosarchaea group</taxon>
        <taxon>Halobacteria</taxon>
        <taxon>Halobacteriales</taxon>
        <taxon>Haloferacaceae</taxon>
        <taxon>Haloferax</taxon>
    </lineage>
</organism>
<gene>
    <name evidence="1" type="ORF">KU306_17385</name>
</gene>
<protein>
    <submittedName>
        <fullName evidence="1">Uncharacterized protein</fullName>
    </submittedName>
</protein>
<dbReference type="RefSeq" id="WP_160163423.1">
    <property type="nucleotide sequence ID" value="NZ_CP078065.1"/>
</dbReference>
<geneLocation type="plasmid" evidence="1 2">
    <name>pHl5678-2</name>
</geneLocation>
<reference evidence="1" key="1">
    <citation type="submission" date="2021-07" db="EMBL/GenBank/DDBJ databases">
        <title>Studies on halocins as antimicrobial molecules from haloarchaea.</title>
        <authorList>
            <person name="Kumar S."/>
            <person name="Khare S.K."/>
        </authorList>
    </citation>
    <scope>NUCLEOTIDE SEQUENCE</scope>
    <source>
        <strain evidence="1">NCIM 5678</strain>
        <plasmid evidence="1">pHl5678-2</plasmid>
    </source>
</reference>
<accession>A0ABY5RLW8</accession>
<dbReference type="GeneID" id="74530728"/>
<keyword evidence="1" id="KW-0614">Plasmid</keyword>
<sequence length="45" mass="4893">MTYDLRCTVCAYTETAADVATALELEARHLAEAGVDHAVDIVLRD</sequence>
<proteinExistence type="predicted"/>